<evidence type="ECO:0000259" key="6">
    <source>
        <dbReference type="Pfam" id="PF00931"/>
    </source>
</evidence>
<dbReference type="PANTHER" id="PTHR36766">
    <property type="entry name" value="PLANT BROAD-SPECTRUM MILDEW RESISTANCE PROTEIN RPW8"/>
    <property type="match status" value="1"/>
</dbReference>
<dbReference type="PRINTS" id="PR00364">
    <property type="entry name" value="DISEASERSIST"/>
</dbReference>
<evidence type="ECO:0000313" key="12">
    <source>
        <dbReference type="Proteomes" id="UP001634007"/>
    </source>
</evidence>
<dbReference type="InterPro" id="IPR056845">
    <property type="entry name" value="LRR_Zer-1"/>
</dbReference>
<keyword evidence="3" id="KW-0547">Nucleotide-binding</keyword>
<dbReference type="GO" id="GO:0006952">
    <property type="term" value="P:defense response"/>
    <property type="evidence" value="ECO:0007669"/>
    <property type="project" value="UniProtKB-KW"/>
</dbReference>
<dbReference type="GO" id="GO:0051707">
    <property type="term" value="P:response to other organism"/>
    <property type="evidence" value="ECO:0007669"/>
    <property type="project" value="UniProtKB-ARBA"/>
</dbReference>
<evidence type="ECO:0000313" key="11">
    <source>
        <dbReference type="EMBL" id="KAL3749339.1"/>
    </source>
</evidence>
<dbReference type="Gene3D" id="3.40.50.300">
    <property type="entry name" value="P-loop containing nucleotide triphosphate hydrolases"/>
    <property type="match status" value="1"/>
</dbReference>
<comment type="caution">
    <text evidence="11">The sequence shown here is derived from an EMBL/GenBank/DDBJ whole genome shotgun (WGS) entry which is preliminary data.</text>
</comment>
<dbReference type="InterPro" id="IPR027417">
    <property type="entry name" value="P-loop_NTPase"/>
</dbReference>
<dbReference type="FunFam" id="3.40.50.300:FF:001091">
    <property type="entry name" value="Probable disease resistance protein At1g61300"/>
    <property type="match status" value="1"/>
</dbReference>
<dbReference type="SUPFAM" id="SSF52058">
    <property type="entry name" value="L domain-like"/>
    <property type="match status" value="1"/>
</dbReference>
<dbReference type="InterPro" id="IPR056789">
    <property type="entry name" value="LRR_R13L1-DRL21"/>
</dbReference>
<dbReference type="Gene3D" id="1.20.5.4130">
    <property type="match status" value="1"/>
</dbReference>
<feature type="domain" description="Disease resistance N-terminal" evidence="7">
    <location>
        <begin position="13"/>
        <end position="97"/>
    </location>
</feature>
<dbReference type="PANTHER" id="PTHR36766:SF40">
    <property type="entry name" value="DISEASE RESISTANCE PROTEIN RGA3"/>
    <property type="match status" value="1"/>
</dbReference>
<feature type="domain" description="NB-ARC" evidence="6">
    <location>
        <begin position="167"/>
        <end position="338"/>
    </location>
</feature>
<evidence type="ECO:0000256" key="5">
    <source>
        <dbReference type="ARBA" id="ARBA00022840"/>
    </source>
</evidence>
<dbReference type="Pfam" id="PF25013">
    <property type="entry name" value="LRR_Zer-1"/>
    <property type="match status" value="1"/>
</dbReference>
<dbReference type="GO" id="GO:0005524">
    <property type="term" value="F:ATP binding"/>
    <property type="evidence" value="ECO:0007669"/>
    <property type="project" value="UniProtKB-KW"/>
</dbReference>
<feature type="domain" description="Disease resistance protein winged helix" evidence="8">
    <location>
        <begin position="423"/>
        <end position="495"/>
    </location>
</feature>
<evidence type="ECO:0000259" key="9">
    <source>
        <dbReference type="Pfam" id="PF25013"/>
    </source>
</evidence>
<proteinExistence type="predicted"/>
<dbReference type="Pfam" id="PF25019">
    <property type="entry name" value="LRR_R13L1-DRL21"/>
    <property type="match status" value="1"/>
</dbReference>
<evidence type="ECO:0000256" key="2">
    <source>
        <dbReference type="ARBA" id="ARBA00022737"/>
    </source>
</evidence>
<dbReference type="CDD" id="cd14798">
    <property type="entry name" value="RX-CC_like"/>
    <property type="match status" value="1"/>
</dbReference>
<dbReference type="FunFam" id="1.10.10.10:FF:000322">
    <property type="entry name" value="Probable disease resistance protein At1g63360"/>
    <property type="match status" value="1"/>
</dbReference>
<accession>A0ABD3LFL0</accession>
<dbReference type="InterPro" id="IPR038005">
    <property type="entry name" value="RX-like_CC"/>
</dbReference>
<dbReference type="EMBL" id="JBJKBG010000002">
    <property type="protein sequence ID" value="KAL3749339.1"/>
    <property type="molecule type" value="Genomic_DNA"/>
</dbReference>
<feature type="domain" description="Zer-1-like leucine-rich repeats region" evidence="9">
    <location>
        <begin position="584"/>
        <end position="645"/>
    </location>
</feature>
<dbReference type="InterPro" id="IPR006553">
    <property type="entry name" value="Leu-rich_rpt_Cys-con_subtyp"/>
</dbReference>
<feature type="domain" description="R13L1/DRL21-like LRR repeat region" evidence="10">
    <location>
        <begin position="682"/>
        <end position="811"/>
    </location>
</feature>
<gene>
    <name evidence="11" type="ORF">ACJRO7_010447</name>
</gene>
<keyword evidence="1" id="KW-0433">Leucine-rich repeat</keyword>
<evidence type="ECO:0000256" key="4">
    <source>
        <dbReference type="ARBA" id="ARBA00022821"/>
    </source>
</evidence>
<evidence type="ECO:0000256" key="3">
    <source>
        <dbReference type="ARBA" id="ARBA00022741"/>
    </source>
</evidence>
<dbReference type="SMART" id="SM00367">
    <property type="entry name" value="LRR_CC"/>
    <property type="match status" value="4"/>
</dbReference>
<dbReference type="Pfam" id="PF23559">
    <property type="entry name" value="WHD_DRP"/>
    <property type="match status" value="1"/>
</dbReference>
<dbReference type="Gene3D" id="1.10.8.430">
    <property type="entry name" value="Helical domain of apoptotic protease-activating factors"/>
    <property type="match status" value="1"/>
</dbReference>
<sequence>MAEALISSIAGEIVASLSSQAIENIGKLWGDKHELEALRERVSTLQALLDDAEEQYYQSREIKDWVDRLQGAFYDALDVLEEYNVEATRQGLRDHNKMFKEVRKFFSGSNQVAFILKMSYKVRAVKKIIETIIADRKFQLNTLPKREWRKRKETHSFACEGDIIGRDNDKETVKNFLLDSDVKGNVSVLPIVGIGGLGKTTLAQSVYNDKMVREHFELKMWVCVSNDFDMKKIVKNILACVKKEVLNHDALEQLQNELRGAIDGRRYLLVLDDYWKEELNTWLELKTLLVGGARGSKILITTRLHSVANITSTASPYLLGGLSEMESIDLLMQMAFPKGEETQDPDLRPIGEEIARRCSGVPLVVRTVGSLLFSKKTKVEWLHLRDYKLPEASRSEEEIMSVLRLSYNNLPSHLKRCFAFCSLFPKDHEIDKQTLVNLWVAEGFIKPSNTSEPLEDIAHEYFMNLLWSNFFQDFKKDPHWERMICKMHDLMHDLACSVAGNECCVVGNETNSIDARARHIFVAPIGDLPLRFPRLEASCLRTLIVFKKGTRIEVDLRQLMQSFKRLHVLDLHTTKVEKVPRSICELKYLTYLDLSYCETLRRLPNSITKLQSLQTLNLCGCDALEELPSDIKKLVSLRNLDISYCYELSYLPRGIGELSSLHRLTDFILPQDKARAKNYCRLGELKGLNNIRGQLSMKNLGYVTNAEVKCEDEILMGKHSLESLELRWHYLNTDDVVIHEMLFDRLKPPSNLQRLEIWYYNGESFPKWMMDSLVSFLPNLVDISFKACKRCEHLPPLDQLSCLKTLYIHNMPKLEYIGSDQSSPSPASFPSLLKLEIHDCEKLKAMPLTPHLEEFDIKSANGALLINQMMLGLNKLKRLNIWRMKLLECLPEEGFQSLTSLESLEIDYCHNLTSLSQGMRHLSSLMELSISVSVGLDISKDESGNILDFHGGLHSLCSMSIDFLPKLTSLPQWLLQTHNLDCLYIQYCHNLKDIPEQIEALQSLKTLSIRGCSSLKSFPEAMRRLTSLTYLGIYECGELEESCKRRAGEDWDKIAHIPKIRFG</sequence>
<keyword evidence="5" id="KW-0067">ATP-binding</keyword>
<dbReference type="Gene3D" id="3.80.10.10">
    <property type="entry name" value="Ribonuclease Inhibitor"/>
    <property type="match status" value="2"/>
</dbReference>
<dbReference type="SUPFAM" id="SSF52540">
    <property type="entry name" value="P-loop containing nucleoside triphosphate hydrolases"/>
    <property type="match status" value="1"/>
</dbReference>
<dbReference type="InterPro" id="IPR036388">
    <property type="entry name" value="WH-like_DNA-bd_sf"/>
</dbReference>
<name>A0ABD3LFL0_EUCGL</name>
<reference evidence="11 12" key="1">
    <citation type="submission" date="2024-11" db="EMBL/GenBank/DDBJ databases">
        <title>Chromosome-level genome assembly of Eucalyptus globulus Labill. provides insights into its genome evolution.</title>
        <authorList>
            <person name="Li X."/>
        </authorList>
    </citation>
    <scope>NUCLEOTIDE SEQUENCE [LARGE SCALE GENOMIC DNA]</scope>
    <source>
        <strain evidence="11">CL2024</strain>
        <tissue evidence="11">Fresh tender leaves</tissue>
    </source>
</reference>
<keyword evidence="2" id="KW-0677">Repeat</keyword>
<dbReference type="InterPro" id="IPR041118">
    <property type="entry name" value="Rx_N"/>
</dbReference>
<dbReference type="InterPro" id="IPR058922">
    <property type="entry name" value="WHD_DRP"/>
</dbReference>
<keyword evidence="4" id="KW-0611">Plant defense</keyword>
<dbReference type="InterPro" id="IPR042197">
    <property type="entry name" value="Apaf_helical"/>
</dbReference>
<dbReference type="Pfam" id="PF18052">
    <property type="entry name" value="Rx_N"/>
    <property type="match status" value="1"/>
</dbReference>
<dbReference type="AlphaFoldDB" id="A0ABD3LFL0"/>
<evidence type="ECO:0000259" key="7">
    <source>
        <dbReference type="Pfam" id="PF18052"/>
    </source>
</evidence>
<protein>
    <submittedName>
        <fullName evidence="11">Uncharacterized protein</fullName>
    </submittedName>
</protein>
<dbReference type="InterPro" id="IPR002182">
    <property type="entry name" value="NB-ARC"/>
</dbReference>
<evidence type="ECO:0000259" key="10">
    <source>
        <dbReference type="Pfam" id="PF25019"/>
    </source>
</evidence>
<dbReference type="Gene3D" id="1.10.10.10">
    <property type="entry name" value="Winged helix-like DNA-binding domain superfamily/Winged helix DNA-binding domain"/>
    <property type="match status" value="1"/>
</dbReference>
<dbReference type="Proteomes" id="UP001634007">
    <property type="component" value="Unassembled WGS sequence"/>
</dbReference>
<organism evidence="11 12">
    <name type="scientific">Eucalyptus globulus</name>
    <name type="common">Tasmanian blue gum</name>
    <dbReference type="NCBI Taxonomy" id="34317"/>
    <lineage>
        <taxon>Eukaryota</taxon>
        <taxon>Viridiplantae</taxon>
        <taxon>Streptophyta</taxon>
        <taxon>Embryophyta</taxon>
        <taxon>Tracheophyta</taxon>
        <taxon>Spermatophyta</taxon>
        <taxon>Magnoliopsida</taxon>
        <taxon>eudicotyledons</taxon>
        <taxon>Gunneridae</taxon>
        <taxon>Pentapetalae</taxon>
        <taxon>rosids</taxon>
        <taxon>malvids</taxon>
        <taxon>Myrtales</taxon>
        <taxon>Myrtaceae</taxon>
        <taxon>Myrtoideae</taxon>
        <taxon>Eucalypteae</taxon>
        <taxon>Eucalyptus</taxon>
    </lineage>
</organism>
<evidence type="ECO:0000256" key="1">
    <source>
        <dbReference type="ARBA" id="ARBA00022614"/>
    </source>
</evidence>
<evidence type="ECO:0000259" key="8">
    <source>
        <dbReference type="Pfam" id="PF23559"/>
    </source>
</evidence>
<dbReference type="Pfam" id="PF00931">
    <property type="entry name" value="NB-ARC"/>
    <property type="match status" value="1"/>
</dbReference>
<dbReference type="InterPro" id="IPR032675">
    <property type="entry name" value="LRR_dom_sf"/>
</dbReference>
<keyword evidence="12" id="KW-1185">Reference proteome</keyword>